<sequence length="164" mass="18136">MIGMTDDLSNPVAAPPSPWTRRSPKVWAAARADYLAGAPAAEVCERHGLSLSTFRWRARTEAWRLCDQTKGDVLAQQPPEDVALLDAGAPCSSADIARLAWANVARAVREGRLIEARGWTRLHQDLFQMANYDKATVLSYAWATDPESAPFLPEVPPLRPREED</sequence>
<evidence type="ECO:0000313" key="3">
    <source>
        <dbReference type="Proteomes" id="UP001143509"/>
    </source>
</evidence>
<dbReference type="Proteomes" id="UP001143509">
    <property type="component" value="Unassembled WGS sequence"/>
</dbReference>
<reference evidence="2" key="2">
    <citation type="submission" date="2023-01" db="EMBL/GenBank/DDBJ databases">
        <authorList>
            <person name="Sun Q."/>
            <person name="Evtushenko L."/>
        </authorList>
    </citation>
    <scope>NUCLEOTIDE SEQUENCE</scope>
    <source>
        <strain evidence="2">VKM B-1499</strain>
    </source>
</reference>
<gene>
    <name evidence="2" type="ORF">GCM10017620_05190</name>
</gene>
<evidence type="ECO:0000313" key="2">
    <source>
        <dbReference type="EMBL" id="GLK47546.1"/>
    </source>
</evidence>
<organism evidence="2 3">
    <name type="scientific">Brevundimonas intermedia</name>
    <dbReference type="NCBI Taxonomy" id="74315"/>
    <lineage>
        <taxon>Bacteria</taxon>
        <taxon>Pseudomonadati</taxon>
        <taxon>Pseudomonadota</taxon>
        <taxon>Alphaproteobacteria</taxon>
        <taxon>Caulobacterales</taxon>
        <taxon>Caulobacteraceae</taxon>
        <taxon>Brevundimonas</taxon>
    </lineage>
</organism>
<dbReference type="EMBL" id="BSFD01000002">
    <property type="protein sequence ID" value="GLK47546.1"/>
    <property type="molecule type" value="Genomic_DNA"/>
</dbReference>
<reference evidence="2" key="1">
    <citation type="journal article" date="2014" name="Int. J. Syst. Evol. Microbiol.">
        <title>Complete genome of a new Firmicutes species belonging to the dominant human colonic microbiota ('Ruminococcus bicirculans') reveals two chromosomes and a selective capacity to utilize plant glucans.</title>
        <authorList>
            <consortium name="NISC Comparative Sequencing Program"/>
            <person name="Wegmann U."/>
            <person name="Louis P."/>
            <person name="Goesmann A."/>
            <person name="Henrissat B."/>
            <person name="Duncan S.H."/>
            <person name="Flint H.J."/>
        </authorList>
    </citation>
    <scope>NUCLEOTIDE SEQUENCE</scope>
    <source>
        <strain evidence="2">VKM B-1499</strain>
    </source>
</reference>
<keyword evidence="3" id="KW-1185">Reference proteome</keyword>
<protein>
    <recommendedName>
        <fullName evidence="4">Transposase</fullName>
    </recommendedName>
</protein>
<name>A0ABQ5T6Y8_9CAUL</name>
<accession>A0ABQ5T6Y8</accession>
<comment type="caution">
    <text evidence="2">The sequence shown here is derived from an EMBL/GenBank/DDBJ whole genome shotgun (WGS) entry which is preliminary data.</text>
</comment>
<evidence type="ECO:0000256" key="1">
    <source>
        <dbReference type="SAM" id="MobiDB-lite"/>
    </source>
</evidence>
<proteinExistence type="predicted"/>
<feature type="region of interest" description="Disordered" evidence="1">
    <location>
        <begin position="1"/>
        <end position="21"/>
    </location>
</feature>
<evidence type="ECO:0008006" key="4">
    <source>
        <dbReference type="Google" id="ProtNLM"/>
    </source>
</evidence>